<keyword evidence="4 7" id="KW-1133">Transmembrane helix</keyword>
<protein>
    <recommendedName>
        <fullName evidence="12">RDD family protein</fullName>
    </recommendedName>
</protein>
<evidence type="ECO:0000313" key="10">
    <source>
        <dbReference type="EMBL" id="GLZ76968.1"/>
    </source>
</evidence>
<dbReference type="Pfam" id="PF10708">
    <property type="entry name" value="DUF2510"/>
    <property type="match status" value="1"/>
</dbReference>
<feature type="transmembrane region" description="Helical" evidence="7">
    <location>
        <begin position="174"/>
        <end position="192"/>
    </location>
</feature>
<dbReference type="Pfam" id="PF06271">
    <property type="entry name" value="RDD"/>
    <property type="match status" value="1"/>
</dbReference>
<keyword evidence="11" id="KW-1185">Reference proteome</keyword>
<evidence type="ECO:0000256" key="4">
    <source>
        <dbReference type="ARBA" id="ARBA00022989"/>
    </source>
</evidence>
<dbReference type="PANTHER" id="PTHR36115">
    <property type="entry name" value="PROLINE-RICH ANTIGEN HOMOLOG-RELATED"/>
    <property type="match status" value="1"/>
</dbReference>
<reference evidence="10" key="1">
    <citation type="submission" date="2023-03" db="EMBL/GenBank/DDBJ databases">
        <title>Actinorhabdospora filicis NBRC 111898.</title>
        <authorList>
            <person name="Ichikawa N."/>
            <person name="Sato H."/>
            <person name="Tonouchi N."/>
        </authorList>
    </citation>
    <scope>NUCLEOTIDE SEQUENCE</scope>
    <source>
        <strain evidence="10">NBRC 111898</strain>
    </source>
</reference>
<dbReference type="AlphaFoldDB" id="A0A9W6SIM7"/>
<dbReference type="GO" id="GO:0005886">
    <property type="term" value="C:plasma membrane"/>
    <property type="evidence" value="ECO:0007669"/>
    <property type="project" value="UniProtKB-SubCell"/>
</dbReference>
<evidence type="ECO:0000259" key="9">
    <source>
        <dbReference type="Pfam" id="PF10708"/>
    </source>
</evidence>
<keyword evidence="2" id="KW-1003">Cell membrane</keyword>
<comment type="subcellular location">
    <subcellularLocation>
        <location evidence="1">Cell membrane</location>
        <topology evidence="1">Multi-pass membrane protein</topology>
    </subcellularLocation>
</comment>
<gene>
    <name evidence="10" type="ORF">Afil01_17750</name>
</gene>
<feature type="domain" description="RDD" evidence="8">
    <location>
        <begin position="116"/>
        <end position="267"/>
    </location>
</feature>
<evidence type="ECO:0000256" key="7">
    <source>
        <dbReference type="SAM" id="Phobius"/>
    </source>
</evidence>
<evidence type="ECO:0000256" key="6">
    <source>
        <dbReference type="SAM" id="MobiDB-lite"/>
    </source>
</evidence>
<evidence type="ECO:0000313" key="11">
    <source>
        <dbReference type="Proteomes" id="UP001165079"/>
    </source>
</evidence>
<accession>A0A9W6SIM7</accession>
<proteinExistence type="predicted"/>
<keyword evidence="3 7" id="KW-0812">Transmembrane</keyword>
<evidence type="ECO:0008006" key="12">
    <source>
        <dbReference type="Google" id="ProtNLM"/>
    </source>
</evidence>
<dbReference type="EMBL" id="BSTX01000001">
    <property type="protein sequence ID" value="GLZ76968.1"/>
    <property type="molecule type" value="Genomic_DNA"/>
</dbReference>
<name>A0A9W6SIM7_9ACTN</name>
<feature type="compositionally biased region" description="Pro residues" evidence="6">
    <location>
        <begin position="41"/>
        <end position="54"/>
    </location>
</feature>
<dbReference type="InterPro" id="IPR018929">
    <property type="entry name" value="DUF2510"/>
</dbReference>
<feature type="transmembrane region" description="Helical" evidence="7">
    <location>
        <begin position="126"/>
        <end position="145"/>
    </location>
</feature>
<feature type="region of interest" description="Disordered" evidence="6">
    <location>
        <begin position="1"/>
        <end position="104"/>
    </location>
</feature>
<organism evidence="10 11">
    <name type="scientific">Actinorhabdospora filicis</name>
    <dbReference type="NCBI Taxonomy" id="1785913"/>
    <lineage>
        <taxon>Bacteria</taxon>
        <taxon>Bacillati</taxon>
        <taxon>Actinomycetota</taxon>
        <taxon>Actinomycetes</taxon>
        <taxon>Micromonosporales</taxon>
        <taxon>Micromonosporaceae</taxon>
        <taxon>Actinorhabdospora</taxon>
    </lineage>
</organism>
<sequence>MARVSSIEPGWYRDPAAPETQRYWDGEQWIGAALPADAPAPDGPPAPEPEPVPVPGTATSTSANSEPDPSWAPPRPDVTPIDRRPPTGYQPGAGPAARPGTPFGMPETKMRGVVLATPGQRLVARLIDIVAILLLIAVVDGYFIFQFMQEVWPQVEAAALNGETTYPLKLSERAGQLQMTIILVALLLWYVYEVPMTTYTGQTLGKRMVGIKVVPVYGQPMRIFPNSLRWSFMALPFLILICGWIILVADALWCLRDKPLRQCLHDKSPGTAVILAGSIPTQGDPDGQPDPR</sequence>
<dbReference type="Proteomes" id="UP001165079">
    <property type="component" value="Unassembled WGS sequence"/>
</dbReference>
<dbReference type="InterPro" id="IPR051791">
    <property type="entry name" value="Pra-immunoreactive"/>
</dbReference>
<keyword evidence="5 7" id="KW-0472">Membrane</keyword>
<dbReference type="PANTHER" id="PTHR36115:SF4">
    <property type="entry name" value="MEMBRANE PROTEIN"/>
    <property type="match status" value="1"/>
</dbReference>
<feature type="domain" description="DUF2510" evidence="9">
    <location>
        <begin position="9"/>
        <end position="41"/>
    </location>
</feature>
<evidence type="ECO:0000256" key="1">
    <source>
        <dbReference type="ARBA" id="ARBA00004651"/>
    </source>
</evidence>
<feature type="transmembrane region" description="Helical" evidence="7">
    <location>
        <begin position="230"/>
        <end position="253"/>
    </location>
</feature>
<evidence type="ECO:0000256" key="5">
    <source>
        <dbReference type="ARBA" id="ARBA00023136"/>
    </source>
</evidence>
<evidence type="ECO:0000259" key="8">
    <source>
        <dbReference type="Pfam" id="PF06271"/>
    </source>
</evidence>
<evidence type="ECO:0000256" key="2">
    <source>
        <dbReference type="ARBA" id="ARBA00022475"/>
    </source>
</evidence>
<comment type="caution">
    <text evidence="10">The sequence shown here is derived from an EMBL/GenBank/DDBJ whole genome shotgun (WGS) entry which is preliminary data.</text>
</comment>
<dbReference type="InterPro" id="IPR010432">
    <property type="entry name" value="RDD"/>
</dbReference>
<evidence type="ECO:0000256" key="3">
    <source>
        <dbReference type="ARBA" id="ARBA00022692"/>
    </source>
</evidence>